<keyword evidence="1" id="KW-1133">Transmembrane helix</keyword>
<protein>
    <submittedName>
        <fullName evidence="2">Uncharacterized protein</fullName>
    </submittedName>
</protein>
<keyword evidence="1" id="KW-0472">Membrane</keyword>
<sequence length="51" mass="5781">MILLRILLGLIIVSLSVYSLIASKANLIGYLIIMLVALMIVTVIDRRRRQK</sequence>
<dbReference type="Proteomes" id="UP000182347">
    <property type="component" value="Unassembled WGS sequence"/>
</dbReference>
<name>A0A1G9XP51_9BACI</name>
<proteinExistence type="predicted"/>
<organism evidence="2 3">
    <name type="scientific">Sediminibacillus halophilus</name>
    <dbReference type="NCBI Taxonomy" id="482461"/>
    <lineage>
        <taxon>Bacteria</taxon>
        <taxon>Bacillati</taxon>
        <taxon>Bacillota</taxon>
        <taxon>Bacilli</taxon>
        <taxon>Bacillales</taxon>
        <taxon>Bacillaceae</taxon>
        <taxon>Sediminibacillus</taxon>
    </lineage>
</organism>
<reference evidence="3" key="1">
    <citation type="submission" date="2016-10" db="EMBL/GenBank/DDBJ databases">
        <authorList>
            <person name="Varghese N."/>
            <person name="Submissions S."/>
        </authorList>
    </citation>
    <scope>NUCLEOTIDE SEQUENCE [LARGE SCALE GENOMIC DNA]</scope>
    <source>
        <strain evidence="3">CGMCC 1.6199</strain>
    </source>
</reference>
<feature type="transmembrane region" description="Helical" evidence="1">
    <location>
        <begin position="27"/>
        <end position="44"/>
    </location>
</feature>
<dbReference type="AlphaFoldDB" id="A0A1G9XP51"/>
<evidence type="ECO:0000313" key="2">
    <source>
        <dbReference type="EMBL" id="SDM98538.1"/>
    </source>
</evidence>
<keyword evidence="3" id="KW-1185">Reference proteome</keyword>
<keyword evidence="1" id="KW-0812">Transmembrane</keyword>
<dbReference type="EMBL" id="FNHF01000007">
    <property type="protein sequence ID" value="SDM98538.1"/>
    <property type="molecule type" value="Genomic_DNA"/>
</dbReference>
<feature type="transmembrane region" description="Helical" evidence="1">
    <location>
        <begin position="5"/>
        <end position="21"/>
    </location>
</feature>
<evidence type="ECO:0000313" key="3">
    <source>
        <dbReference type="Proteomes" id="UP000182347"/>
    </source>
</evidence>
<gene>
    <name evidence="2" type="ORF">SAMN05216244_3906</name>
</gene>
<accession>A0A1G9XP51</accession>
<evidence type="ECO:0000256" key="1">
    <source>
        <dbReference type="SAM" id="Phobius"/>
    </source>
</evidence>